<accession>A0A9N8DRY8</accession>
<feature type="region of interest" description="Disordered" evidence="1">
    <location>
        <begin position="1"/>
        <end position="23"/>
    </location>
</feature>
<dbReference type="Proteomes" id="UP001153069">
    <property type="component" value="Unassembled WGS sequence"/>
</dbReference>
<comment type="caution">
    <text evidence="2">The sequence shown here is derived from an EMBL/GenBank/DDBJ whole genome shotgun (WGS) entry which is preliminary data.</text>
</comment>
<evidence type="ECO:0008006" key="4">
    <source>
        <dbReference type="Google" id="ProtNLM"/>
    </source>
</evidence>
<evidence type="ECO:0000313" key="3">
    <source>
        <dbReference type="Proteomes" id="UP001153069"/>
    </source>
</evidence>
<keyword evidence="3" id="KW-1185">Reference proteome</keyword>
<protein>
    <recommendedName>
        <fullName evidence="4">Glycosyltransferase family 92 protein</fullName>
    </recommendedName>
</protein>
<gene>
    <name evidence="2" type="ORF">SEMRO_310_G114020.1</name>
</gene>
<evidence type="ECO:0000313" key="2">
    <source>
        <dbReference type="EMBL" id="CAB9507531.1"/>
    </source>
</evidence>
<reference evidence="2" key="1">
    <citation type="submission" date="2020-06" db="EMBL/GenBank/DDBJ databases">
        <authorList>
            <consortium name="Plant Systems Biology data submission"/>
        </authorList>
    </citation>
    <scope>NUCLEOTIDE SEQUENCE</scope>
    <source>
        <strain evidence="2">D6</strain>
    </source>
</reference>
<organism evidence="2 3">
    <name type="scientific">Seminavis robusta</name>
    <dbReference type="NCBI Taxonomy" id="568900"/>
    <lineage>
        <taxon>Eukaryota</taxon>
        <taxon>Sar</taxon>
        <taxon>Stramenopiles</taxon>
        <taxon>Ochrophyta</taxon>
        <taxon>Bacillariophyta</taxon>
        <taxon>Bacillariophyceae</taxon>
        <taxon>Bacillariophycidae</taxon>
        <taxon>Naviculales</taxon>
        <taxon>Naviculaceae</taxon>
        <taxon>Seminavis</taxon>
    </lineage>
</organism>
<name>A0A9N8DRY8_9STRA</name>
<sequence length="635" mass="71547">MCTGGYTTRRPRLKQEMGPGQHGHGKPCYHSVMLIVLRSLDQGGAMILSLAALALWTMTSNPLQHASPMMDHQRTLSVSSMPTHHNNDIPADNDNHRVPGAFMNNKLYILGLRLTTSYQRSDESVHVDMFGHAVGIGSNAGSFDLHKIEPLPNQLSFQDATKEELYCKVWGEDHYHSTLTGHHNNGTADVAGKTSDLIRMSYIPNNSLDKNTKRTHLIWRCNVSPFLTKSQLLTRSSVRVSVYTNPNNPHYPGHDRPILTVDVPTSTASVGHAGPTLFFQGKQQQQRHSFLEQVAQKGPFGVVLCVAGIDLKALPFLPEFVQHHINVGVDHMVLGVDNPSDIAMIHDKLSYFVEDLGVVVLGTESHVVENREVRKLRFYNQCLFHAKGMSEYVVNWDVDELWMPPLLLESSRDNHHHPHGIVGQSSSPSLPIEHDSVWSKSPYRKTRSLVDAIRSMRGSDGVCQEWCFQYFPSYTVQRMVAAEEEPHDKKNLMRQGFYGFPMREHDLNYQWKKPVIRTRYAFQSSFHLGGSCIRPEDVHLRQHVSKKYKVSFDDCPAAAHEDDDPRNGSFVLGAMHHYYRLFRPELGLSSSSVTGLSSEGGTRGGDVADEYTRYLRPTVLEQLSRLQNRNVQAAA</sequence>
<dbReference type="AlphaFoldDB" id="A0A9N8DRY8"/>
<proteinExistence type="predicted"/>
<evidence type="ECO:0000256" key="1">
    <source>
        <dbReference type="SAM" id="MobiDB-lite"/>
    </source>
</evidence>
<dbReference type="EMBL" id="CAICTM010000309">
    <property type="protein sequence ID" value="CAB9507531.1"/>
    <property type="molecule type" value="Genomic_DNA"/>
</dbReference>
<dbReference type="OrthoDB" id="54549at2759"/>